<dbReference type="FunFam" id="3.40.50.150:FF:000094">
    <property type="entry name" value="Carnosine N-methyltransferase 1"/>
    <property type="match status" value="1"/>
</dbReference>
<name>A0ABD2P6I8_9CUCU</name>
<keyword evidence="8" id="KW-0808">Transferase</keyword>
<organism evidence="12 13">
    <name type="scientific">Cryptolaemus montrouzieri</name>
    <dbReference type="NCBI Taxonomy" id="559131"/>
    <lineage>
        <taxon>Eukaryota</taxon>
        <taxon>Metazoa</taxon>
        <taxon>Ecdysozoa</taxon>
        <taxon>Arthropoda</taxon>
        <taxon>Hexapoda</taxon>
        <taxon>Insecta</taxon>
        <taxon>Pterygota</taxon>
        <taxon>Neoptera</taxon>
        <taxon>Endopterygota</taxon>
        <taxon>Coleoptera</taxon>
        <taxon>Polyphaga</taxon>
        <taxon>Cucujiformia</taxon>
        <taxon>Coccinelloidea</taxon>
        <taxon>Coccinellidae</taxon>
        <taxon>Scymninae</taxon>
        <taxon>Scymnini</taxon>
        <taxon>Cryptolaemus</taxon>
    </lineage>
</organism>
<keyword evidence="13" id="KW-1185">Reference proteome</keyword>
<evidence type="ECO:0000256" key="7">
    <source>
        <dbReference type="ARBA" id="ARBA00022603"/>
    </source>
</evidence>
<comment type="function">
    <text evidence="11">N-methyltransferase that catalyzes the formation of anserine (beta-alanyl-N(Pi)-methyl-L-histidine) from carnosine. Anserine, a methylated derivative of carnosine (beta-alanyl-L-histidine), is an abundant constituent of vertebrate skeletal muscles. Also methylates other L-histidine-containing di- and tripeptides such as Gly-Gly-His, Gly-His and homocarnosine (GABA-His).</text>
</comment>
<dbReference type="GO" id="GO:0032259">
    <property type="term" value="P:methylation"/>
    <property type="evidence" value="ECO:0007669"/>
    <property type="project" value="UniProtKB-KW"/>
</dbReference>
<dbReference type="Gene3D" id="3.40.50.150">
    <property type="entry name" value="Vaccinia Virus protein VP39"/>
    <property type="match status" value="1"/>
</dbReference>
<dbReference type="AlphaFoldDB" id="A0ABD2P6I8"/>
<keyword evidence="10" id="KW-0539">Nucleus</keyword>
<dbReference type="InterPro" id="IPR012901">
    <property type="entry name" value="CARME"/>
</dbReference>
<evidence type="ECO:0000256" key="4">
    <source>
        <dbReference type="ARBA" id="ARBA00012003"/>
    </source>
</evidence>
<evidence type="ECO:0000313" key="13">
    <source>
        <dbReference type="Proteomes" id="UP001516400"/>
    </source>
</evidence>
<comment type="subcellular location">
    <subcellularLocation>
        <location evidence="2">Cytoplasm</location>
        <location evidence="2">Cytosol</location>
    </subcellularLocation>
    <subcellularLocation>
        <location evidence="1">Nucleus</location>
    </subcellularLocation>
</comment>
<dbReference type="InterPro" id="IPR029063">
    <property type="entry name" value="SAM-dependent_MTases_sf"/>
</dbReference>
<reference evidence="12 13" key="1">
    <citation type="journal article" date="2021" name="BMC Biol.">
        <title>Horizontally acquired antibacterial genes associated with adaptive radiation of ladybird beetles.</title>
        <authorList>
            <person name="Li H.S."/>
            <person name="Tang X.F."/>
            <person name="Huang Y.H."/>
            <person name="Xu Z.Y."/>
            <person name="Chen M.L."/>
            <person name="Du X.Y."/>
            <person name="Qiu B.Y."/>
            <person name="Chen P.T."/>
            <person name="Zhang W."/>
            <person name="Slipinski A."/>
            <person name="Escalona H.E."/>
            <person name="Waterhouse R.M."/>
            <person name="Zwick A."/>
            <person name="Pang H."/>
        </authorList>
    </citation>
    <scope>NUCLEOTIDE SEQUENCE [LARGE SCALE GENOMIC DNA]</scope>
    <source>
        <strain evidence="12">SYSU2018</strain>
    </source>
</reference>
<evidence type="ECO:0000256" key="5">
    <source>
        <dbReference type="ARBA" id="ARBA00015448"/>
    </source>
</evidence>
<evidence type="ECO:0000256" key="6">
    <source>
        <dbReference type="ARBA" id="ARBA00022490"/>
    </source>
</evidence>
<dbReference type="GO" id="GO:0005829">
    <property type="term" value="C:cytosol"/>
    <property type="evidence" value="ECO:0007669"/>
    <property type="project" value="UniProtKB-SubCell"/>
</dbReference>
<evidence type="ECO:0000256" key="10">
    <source>
        <dbReference type="ARBA" id="ARBA00023242"/>
    </source>
</evidence>
<dbReference type="EC" id="2.1.1.22" evidence="4"/>
<accession>A0ABD2P6I8</accession>
<evidence type="ECO:0000313" key="12">
    <source>
        <dbReference type="EMBL" id="KAL3286500.1"/>
    </source>
</evidence>
<keyword evidence="6" id="KW-0963">Cytoplasm</keyword>
<dbReference type="GO" id="GO:0030735">
    <property type="term" value="F:carnosine N-methyltransferase activity"/>
    <property type="evidence" value="ECO:0007669"/>
    <property type="project" value="UniProtKB-EC"/>
</dbReference>
<comment type="caution">
    <text evidence="12">The sequence shown here is derived from an EMBL/GenBank/DDBJ whole genome shotgun (WGS) entry which is preliminary data.</text>
</comment>
<keyword evidence="9" id="KW-0949">S-adenosyl-L-methionine</keyword>
<dbReference type="GO" id="GO:0035498">
    <property type="term" value="P:carnosine metabolic process"/>
    <property type="evidence" value="ECO:0007669"/>
    <property type="project" value="UniProtKB-ARBA"/>
</dbReference>
<dbReference type="Proteomes" id="UP001516400">
    <property type="component" value="Unassembled WGS sequence"/>
</dbReference>
<keyword evidence="7" id="KW-0489">Methyltransferase</keyword>
<sequence>MSEKVQGVVEHNEEREYFFSVLNTFSSYREQSLLRIKSKERAISTLPGHHKDWLMEYIKDLSSFKECIETNSKLIPIILKEAQTIFGNIYCTDGTSHSETEVGTLSEGLDKVQSVFKQLMRDWSSMGAHERQQCYQPIIDEIELQFPNNQFDRKMINVLVPGAGLGRLAFEITMRGFSCEGNEFNMFMLVVSYFVLNLCKKVDEFEIFPWIHQYCNNLKAKHQMISVKFPDVRPMPTPGGPFSMTAGDFLDVYKNHDEWHCVATCFFIDCAPNVVQFVETIYNILKPGGVWINLGPLLYHYSELKNEKSIEPSFEVLCDIIKSIGFEMEKCKTGVKTKYCQNPESMLQYEYDSVFFVCRKNIRIVNGEGDY</sequence>
<evidence type="ECO:0000256" key="2">
    <source>
        <dbReference type="ARBA" id="ARBA00004514"/>
    </source>
</evidence>
<dbReference type="EMBL" id="JABFTP020000185">
    <property type="protein sequence ID" value="KAL3286500.1"/>
    <property type="molecule type" value="Genomic_DNA"/>
</dbReference>
<evidence type="ECO:0000256" key="3">
    <source>
        <dbReference type="ARBA" id="ARBA00010086"/>
    </source>
</evidence>
<protein>
    <recommendedName>
        <fullName evidence="5">Carnosine N-methyltransferase</fullName>
        <ecNumber evidence="4">2.1.1.22</ecNumber>
    </recommendedName>
</protein>
<dbReference type="GO" id="GO:0005634">
    <property type="term" value="C:nucleus"/>
    <property type="evidence" value="ECO:0007669"/>
    <property type="project" value="UniProtKB-SubCell"/>
</dbReference>
<proteinExistence type="inferred from homology"/>
<evidence type="ECO:0000256" key="1">
    <source>
        <dbReference type="ARBA" id="ARBA00004123"/>
    </source>
</evidence>
<gene>
    <name evidence="12" type="ORF">HHI36_001005</name>
</gene>
<comment type="similarity">
    <text evidence="3">Belongs to the carnosine N-methyltransferase family.</text>
</comment>
<dbReference type="SMART" id="SM01296">
    <property type="entry name" value="N2227"/>
    <property type="match status" value="1"/>
</dbReference>
<dbReference type="PANTHER" id="PTHR12303:SF6">
    <property type="entry name" value="CARNOSINE N-METHYLTRANSFERASE"/>
    <property type="match status" value="1"/>
</dbReference>
<evidence type="ECO:0000256" key="9">
    <source>
        <dbReference type="ARBA" id="ARBA00022691"/>
    </source>
</evidence>
<evidence type="ECO:0000256" key="8">
    <source>
        <dbReference type="ARBA" id="ARBA00022679"/>
    </source>
</evidence>
<dbReference type="Pfam" id="PF07942">
    <property type="entry name" value="CARME"/>
    <property type="match status" value="1"/>
</dbReference>
<evidence type="ECO:0000256" key="11">
    <source>
        <dbReference type="ARBA" id="ARBA00054322"/>
    </source>
</evidence>
<dbReference type="SUPFAM" id="SSF53335">
    <property type="entry name" value="S-adenosyl-L-methionine-dependent methyltransferases"/>
    <property type="match status" value="1"/>
</dbReference>
<dbReference type="PANTHER" id="PTHR12303">
    <property type="entry name" value="CARNOSINE N-METHYLTRANSFERASE"/>
    <property type="match status" value="1"/>
</dbReference>